<feature type="compositionally biased region" description="Basic and acidic residues" evidence="9">
    <location>
        <begin position="175"/>
        <end position="185"/>
    </location>
</feature>
<dbReference type="InterPro" id="IPR019339">
    <property type="entry name" value="CIR_N_dom"/>
</dbReference>
<evidence type="ECO:0000256" key="4">
    <source>
        <dbReference type="ARBA" id="ARBA00022728"/>
    </source>
</evidence>
<evidence type="ECO:0000313" key="12">
    <source>
        <dbReference type="Proteomes" id="UP000031512"/>
    </source>
</evidence>
<dbReference type="Proteomes" id="UP000031512">
    <property type="component" value="Unassembled WGS sequence"/>
</dbReference>
<keyword evidence="6 7" id="KW-0539">Nucleus</keyword>
<evidence type="ECO:0000256" key="8">
    <source>
        <dbReference type="SAM" id="Coils"/>
    </source>
</evidence>
<comment type="caution">
    <text evidence="11">The sequence shown here is derived from an EMBL/GenBank/DDBJ whole genome shotgun (WGS) entry which is preliminary data.</text>
</comment>
<gene>
    <name evidence="11" type="ORF">BEWA_043830</name>
</gene>
<feature type="coiled-coil region" evidence="8">
    <location>
        <begin position="34"/>
        <end position="70"/>
    </location>
</feature>
<evidence type="ECO:0000256" key="1">
    <source>
        <dbReference type="ARBA" id="ARBA00004123"/>
    </source>
</evidence>
<feature type="domain" description="CBF1-interacting co-repressor CIR N-terminal" evidence="10">
    <location>
        <begin position="18"/>
        <end position="54"/>
    </location>
</feature>
<comment type="subcellular location">
    <subcellularLocation>
        <location evidence="1 7">Nucleus</location>
    </subcellularLocation>
</comment>
<reference evidence="11 12" key="1">
    <citation type="journal article" date="2012" name="BMC Genomics">
        <title>Comparative genomic analysis and phylogenetic position of Theileria equi.</title>
        <authorList>
            <person name="Kappmeyer L.S."/>
            <person name="Thiagarajan M."/>
            <person name="Herndon D.R."/>
            <person name="Ramsay J.D."/>
            <person name="Caler E."/>
            <person name="Djikeng A."/>
            <person name="Gillespie J.J."/>
            <person name="Lau A.O."/>
            <person name="Roalson E.H."/>
            <person name="Silva J.C."/>
            <person name="Silva M.G."/>
            <person name="Suarez C.E."/>
            <person name="Ueti M.W."/>
            <person name="Nene V.M."/>
            <person name="Mealey R.H."/>
            <person name="Knowles D.P."/>
            <person name="Brayton K.A."/>
        </authorList>
    </citation>
    <scope>NUCLEOTIDE SEQUENCE [LARGE SCALE GENOMIC DNA]</scope>
    <source>
        <strain evidence="11 12">WA</strain>
    </source>
</reference>
<name>L1LFY6_THEEQ</name>
<evidence type="ECO:0000256" key="5">
    <source>
        <dbReference type="ARBA" id="ARBA00023187"/>
    </source>
</evidence>
<dbReference type="EMBL" id="ACOU01000002">
    <property type="protein sequence ID" value="EKX74342.1"/>
    <property type="molecule type" value="Genomic_DNA"/>
</dbReference>
<evidence type="ECO:0000259" key="10">
    <source>
        <dbReference type="SMART" id="SM01083"/>
    </source>
</evidence>
<evidence type="ECO:0000256" key="6">
    <source>
        <dbReference type="ARBA" id="ARBA00023242"/>
    </source>
</evidence>
<dbReference type="KEGG" id="beq:BEWA_043830"/>
<evidence type="ECO:0000256" key="3">
    <source>
        <dbReference type="ARBA" id="ARBA00022664"/>
    </source>
</evidence>
<evidence type="ECO:0000256" key="2">
    <source>
        <dbReference type="ARBA" id="ARBA00007203"/>
    </source>
</evidence>
<proteinExistence type="inferred from homology"/>
<dbReference type="SMART" id="SM01083">
    <property type="entry name" value="Cir_N"/>
    <property type="match status" value="1"/>
</dbReference>
<accession>L1LFY6</accession>
<dbReference type="VEuPathDB" id="PiroplasmaDB:BEWA_043830"/>
<evidence type="ECO:0000313" key="11">
    <source>
        <dbReference type="EMBL" id="EKX74342.1"/>
    </source>
</evidence>
<dbReference type="Pfam" id="PF10197">
    <property type="entry name" value="Cir_N"/>
    <property type="match status" value="1"/>
</dbReference>
<keyword evidence="5 7" id="KW-0508">mRNA splicing</keyword>
<dbReference type="STRING" id="1537102.L1LFY6"/>
<dbReference type="InterPro" id="IPR039974">
    <property type="entry name" value="Splicing_factor_SLU7"/>
</dbReference>
<dbReference type="GO" id="GO:0000398">
    <property type="term" value="P:mRNA splicing, via spliceosome"/>
    <property type="evidence" value="ECO:0007669"/>
    <property type="project" value="UniProtKB-UniRule"/>
</dbReference>
<dbReference type="GO" id="GO:0030628">
    <property type="term" value="F:pre-mRNA 3'-splice site binding"/>
    <property type="evidence" value="ECO:0007669"/>
    <property type="project" value="UniProtKB-UniRule"/>
</dbReference>
<organism evidence="11 12">
    <name type="scientific">Theileria equi strain WA</name>
    <dbReference type="NCBI Taxonomy" id="1537102"/>
    <lineage>
        <taxon>Eukaryota</taxon>
        <taxon>Sar</taxon>
        <taxon>Alveolata</taxon>
        <taxon>Apicomplexa</taxon>
        <taxon>Aconoidasida</taxon>
        <taxon>Piroplasmida</taxon>
        <taxon>Theileriidae</taxon>
        <taxon>Theileria</taxon>
    </lineage>
</organism>
<keyword evidence="8" id="KW-0175">Coiled coil</keyword>
<dbReference type="PANTHER" id="PTHR12942:SF2">
    <property type="entry name" value="PRE-MRNA-SPLICING FACTOR SLU7"/>
    <property type="match status" value="1"/>
</dbReference>
<comment type="similarity">
    <text evidence="2 7">Belongs to the SLU7 family.</text>
</comment>
<dbReference type="AlphaFoldDB" id="L1LFY6"/>
<evidence type="ECO:0000256" key="9">
    <source>
        <dbReference type="SAM" id="MobiDB-lite"/>
    </source>
</evidence>
<sequence length="226" mass="26337">MWMGKIGNKSAAFINHKHFHPGNYKNLEKVWLAEEKHKAEIKRLKEMKEKREEEIKISKIKRQLREQEELRKMEMITEEKNKRYAVTSSRLADNDTCGLILPESTDKEGKKKQNSTHKLIIQSQYREDCFKYGHTSVFGSYYDVETKAWGYHCCKVTLKTARCTKPKANADSCQDEPHNKTKESADISTSGSKRPHEDANTNKRFKRHVSGMKDAIDMLKEIEALE</sequence>
<dbReference type="RefSeq" id="XP_004833794.1">
    <property type="nucleotide sequence ID" value="XM_004833737.1"/>
</dbReference>
<protein>
    <recommendedName>
        <fullName evidence="7">Pre-mRNA-splicing factor SLU7</fullName>
    </recommendedName>
</protein>
<evidence type="ECO:0000256" key="7">
    <source>
        <dbReference type="RuleBase" id="RU367071"/>
    </source>
</evidence>
<dbReference type="OrthoDB" id="10250354at2759"/>
<feature type="region of interest" description="Disordered" evidence="9">
    <location>
        <begin position="167"/>
        <end position="207"/>
    </location>
</feature>
<keyword evidence="12" id="KW-1185">Reference proteome</keyword>
<comment type="function">
    <text evidence="7">Involved in pre-mRNA splicing.</text>
</comment>
<keyword evidence="4 7" id="KW-0747">Spliceosome</keyword>
<dbReference type="PANTHER" id="PTHR12942">
    <property type="entry name" value="STEP II SPLICING FACTOR SLU7"/>
    <property type="match status" value="1"/>
</dbReference>
<comment type="subunit">
    <text evidence="7">Associated with the spliceosome.</text>
</comment>
<dbReference type="GeneID" id="15807790"/>
<dbReference type="GO" id="GO:0005681">
    <property type="term" value="C:spliceosomal complex"/>
    <property type="evidence" value="ECO:0007669"/>
    <property type="project" value="UniProtKB-UniRule"/>
</dbReference>
<keyword evidence="3 7" id="KW-0507">mRNA processing</keyword>
<dbReference type="eggNOG" id="ENOG502STTP">
    <property type="taxonomic scope" value="Eukaryota"/>
</dbReference>